<gene>
    <name evidence="2" type="ORF">SPHA_61133</name>
</gene>
<keyword evidence="1" id="KW-0472">Membrane</keyword>
<dbReference type="EMBL" id="CAHIKZ030004296">
    <property type="protein sequence ID" value="CAE1309415.1"/>
    <property type="molecule type" value="Genomic_DNA"/>
</dbReference>
<feature type="transmembrane region" description="Helical" evidence="1">
    <location>
        <begin position="134"/>
        <end position="155"/>
    </location>
</feature>
<keyword evidence="1" id="KW-0812">Transmembrane</keyword>
<name>A0A812DTG7_ACAPH</name>
<feature type="transmembrane region" description="Helical" evidence="1">
    <location>
        <begin position="167"/>
        <end position="184"/>
    </location>
</feature>
<organism evidence="2 3">
    <name type="scientific">Acanthosepion pharaonis</name>
    <name type="common">Pharaoh cuttlefish</name>
    <name type="synonym">Sepia pharaonis</name>
    <dbReference type="NCBI Taxonomy" id="158019"/>
    <lineage>
        <taxon>Eukaryota</taxon>
        <taxon>Metazoa</taxon>
        <taxon>Spiralia</taxon>
        <taxon>Lophotrochozoa</taxon>
        <taxon>Mollusca</taxon>
        <taxon>Cephalopoda</taxon>
        <taxon>Coleoidea</taxon>
        <taxon>Decapodiformes</taxon>
        <taxon>Sepiida</taxon>
        <taxon>Sepiina</taxon>
        <taxon>Sepiidae</taxon>
        <taxon>Acanthosepion</taxon>
    </lineage>
</organism>
<reference evidence="2" key="1">
    <citation type="submission" date="2021-01" db="EMBL/GenBank/DDBJ databases">
        <authorList>
            <person name="Li R."/>
            <person name="Bekaert M."/>
        </authorList>
    </citation>
    <scope>NUCLEOTIDE SEQUENCE</scope>
    <source>
        <strain evidence="2">Farmed</strain>
    </source>
</reference>
<proteinExistence type="predicted"/>
<feature type="transmembrane region" description="Helical" evidence="1">
    <location>
        <begin position="252"/>
        <end position="272"/>
    </location>
</feature>
<dbReference type="Proteomes" id="UP000597762">
    <property type="component" value="Unassembled WGS sequence"/>
</dbReference>
<feature type="transmembrane region" description="Helical" evidence="1">
    <location>
        <begin position="204"/>
        <end position="231"/>
    </location>
</feature>
<evidence type="ECO:0000256" key="1">
    <source>
        <dbReference type="SAM" id="Phobius"/>
    </source>
</evidence>
<keyword evidence="1" id="KW-1133">Transmembrane helix</keyword>
<evidence type="ECO:0000313" key="3">
    <source>
        <dbReference type="Proteomes" id="UP000597762"/>
    </source>
</evidence>
<keyword evidence="3" id="KW-1185">Reference proteome</keyword>
<evidence type="ECO:0000313" key="2">
    <source>
        <dbReference type="EMBL" id="CAE1309415.1"/>
    </source>
</evidence>
<protein>
    <submittedName>
        <fullName evidence="2">Uncharacterized protein</fullName>
    </submittedName>
</protein>
<sequence length="273" mass="31597">MEPNYFGQPNYERKPDKKRDISSFQTWTDKDAPVPLRTPYAGHFRKQNFHCTDVNRRQGLICPSSDTICRTHSKAEQFYAHSLLHSHNLSIIVFYSLFLHKHSRSNSSTLSHSLILSHLDTTLSLTFSQPLTHFLLLSLSLIYAHSLTFSCIFFLSHTDTVSFRYTLFLFYTSSHTLSLISLSLSHSLTHISTFSYILFHAHTLFHYLAFSFSFYTHSLTLSLASSIFLFLTHARINSQPLTHSLFLFTPSLSLFLLTKYVILFNFCLIFPIF</sequence>
<dbReference type="AlphaFoldDB" id="A0A812DTG7"/>
<accession>A0A812DTG7</accession>
<comment type="caution">
    <text evidence="2">The sequence shown here is derived from an EMBL/GenBank/DDBJ whole genome shotgun (WGS) entry which is preliminary data.</text>
</comment>